<dbReference type="Gene3D" id="3.40.50.1240">
    <property type="entry name" value="Phosphoglycerate mutase-like"/>
    <property type="match status" value="1"/>
</dbReference>
<dbReference type="AlphaFoldDB" id="A0AAN8PWG7"/>
<name>A0AAN8PWG7_PATCE</name>
<dbReference type="Pfam" id="PF00300">
    <property type="entry name" value="His_Phos_1"/>
    <property type="match status" value="1"/>
</dbReference>
<dbReference type="PANTHER" id="PTHR20935:SF0">
    <property type="entry name" value="SERINE_THREONINE-PROTEIN PHOSPHATASE PGAM5, MITOCHONDRIAL"/>
    <property type="match status" value="1"/>
</dbReference>
<dbReference type="Proteomes" id="UP001347796">
    <property type="component" value="Unassembled WGS sequence"/>
</dbReference>
<dbReference type="GO" id="GO:0090141">
    <property type="term" value="P:positive regulation of mitochondrial fission"/>
    <property type="evidence" value="ECO:0007669"/>
    <property type="project" value="TreeGrafter"/>
</dbReference>
<evidence type="ECO:0000256" key="4">
    <source>
        <dbReference type="ARBA" id="ARBA00039765"/>
    </source>
</evidence>
<keyword evidence="6" id="KW-0472">Membrane</keyword>
<reference evidence="7 8" key="1">
    <citation type="submission" date="2024-01" db="EMBL/GenBank/DDBJ databases">
        <title>The genome of the rayed Mediterranean limpet Patella caerulea (Linnaeus, 1758).</title>
        <authorList>
            <person name="Anh-Thu Weber A."/>
            <person name="Halstead-Nussloch G."/>
        </authorList>
    </citation>
    <scope>NUCLEOTIDE SEQUENCE [LARGE SCALE GENOMIC DNA]</scope>
    <source>
        <strain evidence="7">AATW-2023a</strain>
        <tissue evidence="7">Whole specimen</tissue>
    </source>
</reference>
<evidence type="ECO:0000256" key="6">
    <source>
        <dbReference type="SAM" id="Phobius"/>
    </source>
</evidence>
<dbReference type="InterPro" id="IPR051021">
    <property type="entry name" value="Mito_Ser/Thr_phosphatase"/>
</dbReference>
<dbReference type="SMART" id="SM00855">
    <property type="entry name" value="PGAM"/>
    <property type="match status" value="1"/>
</dbReference>
<evidence type="ECO:0000256" key="1">
    <source>
        <dbReference type="ARBA" id="ARBA00006717"/>
    </source>
</evidence>
<dbReference type="PANTHER" id="PTHR20935">
    <property type="entry name" value="PHOSPHOGLYCERATE MUTASE-RELATED"/>
    <property type="match status" value="1"/>
</dbReference>
<accession>A0AAN8PWG7</accession>
<comment type="caution">
    <text evidence="7">The sequence shown here is derived from an EMBL/GenBank/DDBJ whole genome shotgun (WGS) entry which is preliminary data.</text>
</comment>
<organism evidence="7 8">
    <name type="scientific">Patella caerulea</name>
    <name type="common">Rayed Mediterranean limpet</name>
    <dbReference type="NCBI Taxonomy" id="87958"/>
    <lineage>
        <taxon>Eukaryota</taxon>
        <taxon>Metazoa</taxon>
        <taxon>Spiralia</taxon>
        <taxon>Lophotrochozoa</taxon>
        <taxon>Mollusca</taxon>
        <taxon>Gastropoda</taxon>
        <taxon>Patellogastropoda</taxon>
        <taxon>Patelloidea</taxon>
        <taxon>Patellidae</taxon>
        <taxon>Patella</taxon>
    </lineage>
</organism>
<dbReference type="SUPFAM" id="SSF53254">
    <property type="entry name" value="Phosphoglycerate mutase-like"/>
    <property type="match status" value="1"/>
</dbReference>
<evidence type="ECO:0000256" key="3">
    <source>
        <dbReference type="ARBA" id="ARBA00022801"/>
    </source>
</evidence>
<dbReference type="CDD" id="cd07067">
    <property type="entry name" value="HP_PGM_like"/>
    <property type="match status" value="1"/>
</dbReference>
<evidence type="ECO:0000256" key="2">
    <source>
        <dbReference type="ARBA" id="ARBA00013081"/>
    </source>
</evidence>
<dbReference type="InterPro" id="IPR013078">
    <property type="entry name" value="His_Pase_superF_clade-1"/>
</dbReference>
<dbReference type="GO" id="GO:0004722">
    <property type="term" value="F:protein serine/threonine phosphatase activity"/>
    <property type="evidence" value="ECO:0007669"/>
    <property type="project" value="UniProtKB-EC"/>
</dbReference>
<keyword evidence="3" id="KW-0378">Hydrolase</keyword>
<keyword evidence="6" id="KW-1133">Transmembrane helix</keyword>
<dbReference type="EMBL" id="JAZGQO010000006">
    <property type="protein sequence ID" value="KAK6184244.1"/>
    <property type="molecule type" value="Genomic_DNA"/>
</dbReference>
<dbReference type="InterPro" id="IPR029033">
    <property type="entry name" value="His_PPase_superfam"/>
</dbReference>
<gene>
    <name evidence="7" type="ORF">SNE40_006750</name>
</gene>
<feature type="transmembrane region" description="Helical" evidence="6">
    <location>
        <begin position="17"/>
        <end position="35"/>
    </location>
</feature>
<keyword evidence="6" id="KW-0812">Transmembrane</keyword>
<evidence type="ECO:0000313" key="7">
    <source>
        <dbReference type="EMBL" id="KAK6184244.1"/>
    </source>
</evidence>
<sequence length="291" mass="33531">MSWKRNPSRLLQHVRKYGVGVAASSVAVVGICIYVNKNNNFKVIASWTNLSEQLEYPKIKWDNNWDRRDPKLLVKPVKDENNNNNVNDEDIKKKTPTATRHIILIRHGQYNLKGKTQKEKYLTDLGRKQSDLTGARLKDLNFPYTRLVSSMKTRAVETCDLIHKFLPDLTVERSDLLNEGFPIPPEPPGDWRPKDYLFYQDGPRIEAAFRQYIHRATPEQKTDSYEIIVCHGMVIGYFVCRALQFPPDGWIRFTSSLAHGSLTWLTVPPSGRVSLRCFGDTGFMQSNQITY</sequence>
<dbReference type="GO" id="GO:0005739">
    <property type="term" value="C:mitochondrion"/>
    <property type="evidence" value="ECO:0007669"/>
    <property type="project" value="TreeGrafter"/>
</dbReference>
<protein>
    <recommendedName>
        <fullName evidence="4">Serine/threonine-protein phosphatase PGAM5, mitochondrial</fullName>
        <ecNumber evidence="2">3.1.3.16</ecNumber>
    </recommendedName>
    <alternativeName>
        <fullName evidence="5">Serine/threonine-protein phosphatase Pgam5, mitochondrial</fullName>
    </alternativeName>
</protein>
<evidence type="ECO:0000256" key="5">
    <source>
        <dbReference type="ARBA" id="ARBA00040722"/>
    </source>
</evidence>
<keyword evidence="8" id="KW-1185">Reference proteome</keyword>
<evidence type="ECO:0000313" key="8">
    <source>
        <dbReference type="Proteomes" id="UP001347796"/>
    </source>
</evidence>
<dbReference type="EC" id="3.1.3.16" evidence="2"/>
<comment type="similarity">
    <text evidence="1">Belongs to the phosphoglycerate mutase family. BPG-dependent PGAM subfamily.</text>
</comment>
<proteinExistence type="inferred from homology"/>